<dbReference type="GO" id="GO:0003958">
    <property type="term" value="F:NADPH-hemoprotein reductase activity"/>
    <property type="evidence" value="ECO:0007669"/>
    <property type="project" value="TreeGrafter"/>
</dbReference>
<dbReference type="OrthoDB" id="1470350at2759"/>
<dbReference type="SUPFAM" id="SSF52218">
    <property type="entry name" value="Flavoproteins"/>
    <property type="match status" value="1"/>
</dbReference>
<evidence type="ECO:0000256" key="1">
    <source>
        <dbReference type="ARBA" id="ARBA00022630"/>
    </source>
</evidence>
<dbReference type="GO" id="GO:0020037">
    <property type="term" value="F:heme binding"/>
    <property type="evidence" value="ECO:0007669"/>
    <property type="project" value="InterPro"/>
</dbReference>
<dbReference type="GO" id="GO:0005829">
    <property type="term" value="C:cytosol"/>
    <property type="evidence" value="ECO:0007669"/>
    <property type="project" value="TreeGrafter"/>
</dbReference>
<dbReference type="SUPFAM" id="SSF48264">
    <property type="entry name" value="Cytochrome P450"/>
    <property type="match status" value="2"/>
</dbReference>
<proteinExistence type="predicted"/>
<dbReference type="PANTHER" id="PTHR19384:SF127">
    <property type="entry name" value="BIFUNCTIONAL CYTOCHROME P450_NADPH--P450 REDUCTASE"/>
    <property type="match status" value="1"/>
</dbReference>
<dbReference type="AlphaFoldDB" id="A0A167LXJ3"/>
<dbReference type="Pfam" id="PF00067">
    <property type="entry name" value="p450"/>
    <property type="match status" value="1"/>
</dbReference>
<dbReference type="EMBL" id="AZHD01000028">
    <property type="protein sequence ID" value="OAA53643.1"/>
    <property type="molecule type" value="Genomic_DNA"/>
</dbReference>
<dbReference type="GO" id="GO:0016705">
    <property type="term" value="F:oxidoreductase activity, acting on paired donors, with incorporation or reduction of molecular oxygen"/>
    <property type="evidence" value="ECO:0007669"/>
    <property type="project" value="InterPro"/>
</dbReference>
<feature type="region of interest" description="Disordered" evidence="2">
    <location>
        <begin position="278"/>
        <end position="305"/>
    </location>
</feature>
<organism evidence="3 4">
    <name type="scientific">Niveomyces insectorum RCEF 264</name>
    <dbReference type="NCBI Taxonomy" id="1081102"/>
    <lineage>
        <taxon>Eukaryota</taxon>
        <taxon>Fungi</taxon>
        <taxon>Dikarya</taxon>
        <taxon>Ascomycota</taxon>
        <taxon>Pezizomycotina</taxon>
        <taxon>Sordariomycetes</taxon>
        <taxon>Hypocreomycetidae</taxon>
        <taxon>Hypocreales</taxon>
        <taxon>Cordycipitaceae</taxon>
        <taxon>Niveomyces</taxon>
    </lineage>
</organism>
<dbReference type="InterPro" id="IPR017938">
    <property type="entry name" value="Riboflavin_synthase-like_b-brl"/>
</dbReference>
<dbReference type="SUPFAM" id="SSF63380">
    <property type="entry name" value="Riboflavin synthase domain-like"/>
    <property type="match status" value="1"/>
</dbReference>
<dbReference type="GO" id="GO:0010181">
    <property type="term" value="F:FMN binding"/>
    <property type="evidence" value="ECO:0007669"/>
    <property type="project" value="TreeGrafter"/>
</dbReference>
<dbReference type="STRING" id="1081102.A0A167LXJ3"/>
<reference evidence="3 4" key="1">
    <citation type="journal article" date="2016" name="Genome Biol. Evol.">
        <title>Divergent and convergent evolution of fungal pathogenicity.</title>
        <authorList>
            <person name="Shang Y."/>
            <person name="Xiao G."/>
            <person name="Zheng P."/>
            <person name="Cen K."/>
            <person name="Zhan S."/>
            <person name="Wang C."/>
        </authorList>
    </citation>
    <scope>NUCLEOTIDE SEQUENCE [LARGE SCALE GENOMIC DNA]</scope>
    <source>
        <strain evidence="3 4">RCEF 264</strain>
    </source>
</reference>
<dbReference type="InterPro" id="IPR001128">
    <property type="entry name" value="Cyt_P450"/>
</dbReference>
<evidence type="ECO:0000313" key="4">
    <source>
        <dbReference type="Proteomes" id="UP000076874"/>
    </source>
</evidence>
<keyword evidence="1" id="KW-0285">Flavoprotein</keyword>
<dbReference type="SUPFAM" id="SSF52343">
    <property type="entry name" value="Ferredoxin reductase-like, C-terminal NADP-linked domain"/>
    <property type="match status" value="1"/>
</dbReference>
<keyword evidence="4" id="KW-1185">Reference proteome</keyword>
<dbReference type="InterPro" id="IPR036396">
    <property type="entry name" value="Cyt_P450_sf"/>
</dbReference>
<evidence type="ECO:0000256" key="2">
    <source>
        <dbReference type="SAM" id="MobiDB-lite"/>
    </source>
</evidence>
<feature type="compositionally biased region" description="Basic and acidic residues" evidence="2">
    <location>
        <begin position="278"/>
        <end position="287"/>
    </location>
</feature>
<dbReference type="Proteomes" id="UP000076874">
    <property type="component" value="Unassembled WGS sequence"/>
</dbReference>
<dbReference type="Gene3D" id="1.10.630.10">
    <property type="entry name" value="Cytochrome P450"/>
    <property type="match status" value="1"/>
</dbReference>
<dbReference type="GO" id="GO:0005506">
    <property type="term" value="F:iron ion binding"/>
    <property type="evidence" value="ECO:0007669"/>
    <property type="project" value="InterPro"/>
</dbReference>
<dbReference type="GO" id="GO:0050660">
    <property type="term" value="F:flavin adenine dinucleotide binding"/>
    <property type="evidence" value="ECO:0007669"/>
    <property type="project" value="TreeGrafter"/>
</dbReference>
<dbReference type="Gene3D" id="2.40.30.10">
    <property type="entry name" value="Translation factors"/>
    <property type="match status" value="1"/>
</dbReference>
<gene>
    <name evidence="3" type="ORF">SPI_09350</name>
</gene>
<sequence length="680" mass="74310">MTEPVPSLPGWPVIGNLLDVQVEVPIEAPERLGDIYRPITTLYLAGIDRYIVTGFDIFGELCDETRFFQSSTVGVHAERSAWLSRNEVEHVVDKDRVQATHLAGRPYLEAVLRETLRLSPTAPGFARGVRLENKTEHVAAADGKYEIPCGAALLGFLGKMQRDPKVWADNADQFKPERMLDENFSKLPKNAWKVRMGRARTGASPSTAATHGYAPAVHDLNSAVEHLPTDQSVVIVTASSEGEPPDNAARFVAWLARITGPGVLCGDALCQFSVVGGRDREQGEHTRRGQRHPSARCPRSTSPLSTEECAAHLQQGLSWARVTAAQPPTAPGHHPEKLVLPGNLDDDVRRVFRHFGLPWDAAAVTIGKAWPTLLPTDVPDVDVLLALATDAAETVPLRALCDEDAFAAIVLARRTSLLDLLEQNPGVPLPLAGFLAMLPPLRVRPHSSIASLPLAHSDNAYAFCYRTLLPTPRNGNPFHGVAGTCLRSLRVGDQALVAVRATNRVSRLPPDPAATPLILVCAGAGLAPFLRFLEERAVRIRDGGRRLALALLFVGCRDCRNPDADRLHADQPDAWGRDDIMAEYGGVRYAFSERPESPLAAGCRYVYERLQTPRDAADMIRLWEQGAKVYTCGSGRGRWFWRRPGQSAGDGAAAHMTEAKAEAWLQKQQHSERFVADVST</sequence>
<dbReference type="GO" id="GO:0004497">
    <property type="term" value="F:monooxygenase activity"/>
    <property type="evidence" value="ECO:0007669"/>
    <property type="project" value="InterPro"/>
</dbReference>
<comment type="caution">
    <text evidence="3">The sequence shown here is derived from an EMBL/GenBank/DDBJ whole genome shotgun (WGS) entry which is preliminary data.</text>
</comment>
<accession>A0A167LXJ3</accession>
<protein>
    <submittedName>
        <fullName evidence="3">Riboflavin synthase-like beta-barrel</fullName>
    </submittedName>
</protein>
<dbReference type="PANTHER" id="PTHR19384">
    <property type="entry name" value="NITRIC OXIDE SYNTHASE-RELATED"/>
    <property type="match status" value="1"/>
</dbReference>
<dbReference type="InterPro" id="IPR023173">
    <property type="entry name" value="NADPH_Cyt_P450_Rdtase_alpha"/>
</dbReference>
<evidence type="ECO:0000313" key="3">
    <source>
        <dbReference type="EMBL" id="OAA53643.1"/>
    </source>
</evidence>
<dbReference type="Gene3D" id="3.40.50.360">
    <property type="match status" value="1"/>
</dbReference>
<name>A0A167LXJ3_9HYPO</name>
<dbReference type="InterPro" id="IPR039261">
    <property type="entry name" value="FNR_nucleotide-bd"/>
</dbReference>
<dbReference type="Gene3D" id="3.40.50.80">
    <property type="entry name" value="Nucleotide-binding domain of ferredoxin-NADP reductase (FNR) module"/>
    <property type="match status" value="1"/>
</dbReference>
<dbReference type="Gene3D" id="1.20.990.10">
    <property type="entry name" value="NADPH-cytochrome p450 Reductase, Chain A, domain 3"/>
    <property type="match status" value="1"/>
</dbReference>
<dbReference type="InterPro" id="IPR029039">
    <property type="entry name" value="Flavoprotein-like_sf"/>
</dbReference>